<comment type="caution">
    <text evidence="4">The sequence shown here is derived from an EMBL/GenBank/DDBJ whole genome shotgun (WGS) entry which is preliminary data.</text>
</comment>
<evidence type="ECO:0000256" key="1">
    <source>
        <dbReference type="ARBA" id="ARBA00022679"/>
    </source>
</evidence>
<accession>A0A7C0X2B6</accession>
<evidence type="ECO:0000256" key="2">
    <source>
        <dbReference type="RuleBase" id="RU003750"/>
    </source>
</evidence>
<dbReference type="GO" id="GO:0016020">
    <property type="term" value="C:membrane"/>
    <property type="evidence" value="ECO:0007669"/>
    <property type="project" value="InterPro"/>
</dbReference>
<dbReference type="AlphaFoldDB" id="A0A7C0X2B6"/>
<sequence>MVEGNKLEFVKKIRYITDYFLLKIPLPRINPNIISGLSILTSLTFILVVKHSSALGCALLMMTLFLDWLDGLVARRYNLSSEEGYIVDVTSDRLSEGIIFIPFFVPWFYLFALNNILTIYSFTRKRHVVLPLRHIFLVYFIINHL</sequence>
<name>A0A7C0X2B6_9EURY</name>
<dbReference type="GO" id="GO:0008654">
    <property type="term" value="P:phospholipid biosynthetic process"/>
    <property type="evidence" value="ECO:0007669"/>
    <property type="project" value="InterPro"/>
</dbReference>
<dbReference type="InterPro" id="IPR043130">
    <property type="entry name" value="CDP-OH_PTrfase_TM_dom"/>
</dbReference>
<evidence type="ECO:0000313" key="4">
    <source>
        <dbReference type="EMBL" id="HDM35911.1"/>
    </source>
</evidence>
<dbReference type="Proteomes" id="UP000885863">
    <property type="component" value="Unassembled WGS sequence"/>
</dbReference>
<dbReference type="GO" id="GO:0016780">
    <property type="term" value="F:phosphotransferase activity, for other substituted phosphate groups"/>
    <property type="evidence" value="ECO:0007669"/>
    <property type="project" value="InterPro"/>
</dbReference>
<reference evidence="4" key="1">
    <citation type="journal article" date="2020" name="mSystems">
        <title>Genome- and Community-Level Interaction Insights into Carbon Utilization and Element Cycling Functions of Hydrothermarchaeota in Hydrothermal Sediment.</title>
        <authorList>
            <person name="Zhou Z."/>
            <person name="Liu Y."/>
            <person name="Xu W."/>
            <person name="Pan J."/>
            <person name="Luo Z.H."/>
            <person name="Li M."/>
        </authorList>
    </citation>
    <scope>NUCLEOTIDE SEQUENCE [LARGE SCALE GENOMIC DNA]</scope>
    <source>
        <strain evidence="4">HyVt-185</strain>
    </source>
</reference>
<feature type="transmembrane region" description="Helical" evidence="3">
    <location>
        <begin position="29"/>
        <end position="49"/>
    </location>
</feature>
<dbReference type="EMBL" id="DQZR01000056">
    <property type="protein sequence ID" value="HDM35911.1"/>
    <property type="molecule type" value="Genomic_DNA"/>
</dbReference>
<keyword evidence="3" id="KW-0812">Transmembrane</keyword>
<dbReference type="InterPro" id="IPR048254">
    <property type="entry name" value="CDP_ALCOHOL_P_TRANSF_CS"/>
</dbReference>
<organism evidence="4">
    <name type="scientific">Candidatus Syntropharchaeum butanivorans</name>
    <dbReference type="NCBI Taxonomy" id="1839936"/>
    <lineage>
        <taxon>Archaea</taxon>
        <taxon>Methanobacteriati</taxon>
        <taxon>Methanobacteriota</taxon>
        <taxon>Stenosarchaea group</taxon>
        <taxon>Methanomicrobia</taxon>
        <taxon>Methanosarcinales</taxon>
        <taxon>ANME-2 cluster</taxon>
        <taxon>Candidatus Syntropharchaeum</taxon>
    </lineage>
</organism>
<dbReference type="PROSITE" id="PS00379">
    <property type="entry name" value="CDP_ALCOHOL_P_TRANSF"/>
    <property type="match status" value="1"/>
</dbReference>
<dbReference type="Gene3D" id="1.20.120.1760">
    <property type="match status" value="1"/>
</dbReference>
<gene>
    <name evidence="4" type="ORF">ENG09_01465</name>
</gene>
<keyword evidence="3" id="KW-1133">Transmembrane helix</keyword>
<keyword evidence="1 2" id="KW-0808">Transferase</keyword>
<feature type="transmembrane region" description="Helical" evidence="3">
    <location>
        <begin position="97"/>
        <end position="117"/>
    </location>
</feature>
<keyword evidence="3" id="KW-0472">Membrane</keyword>
<protein>
    <submittedName>
        <fullName evidence="4">CDP-alcohol phosphatidyltransferase family protein</fullName>
    </submittedName>
</protein>
<evidence type="ECO:0000256" key="3">
    <source>
        <dbReference type="SAM" id="Phobius"/>
    </source>
</evidence>
<proteinExistence type="inferred from homology"/>
<dbReference type="InterPro" id="IPR000462">
    <property type="entry name" value="CDP-OH_P_trans"/>
</dbReference>
<dbReference type="Pfam" id="PF01066">
    <property type="entry name" value="CDP-OH_P_transf"/>
    <property type="match status" value="1"/>
</dbReference>
<comment type="similarity">
    <text evidence="2">Belongs to the CDP-alcohol phosphatidyltransferase class-I family.</text>
</comment>